<gene>
    <name evidence="11" type="ORF">NK718_17755</name>
</gene>
<evidence type="ECO:0000256" key="2">
    <source>
        <dbReference type="ARBA" id="ARBA00005417"/>
    </source>
</evidence>
<dbReference type="InterPro" id="IPR003593">
    <property type="entry name" value="AAA+_ATPase"/>
</dbReference>
<proteinExistence type="inferred from homology"/>
<comment type="caution">
    <text evidence="11">The sequence shown here is derived from an EMBL/GenBank/DDBJ whole genome shotgun (WGS) entry which is preliminary data.</text>
</comment>
<dbReference type="Pfam" id="PF00005">
    <property type="entry name" value="ABC_tran"/>
    <property type="match status" value="1"/>
</dbReference>
<evidence type="ECO:0000313" key="11">
    <source>
        <dbReference type="EMBL" id="MCP8940376.1"/>
    </source>
</evidence>
<evidence type="ECO:0000256" key="5">
    <source>
        <dbReference type="ARBA" id="ARBA00022519"/>
    </source>
</evidence>
<dbReference type="Proteomes" id="UP001205890">
    <property type="component" value="Unassembled WGS sequence"/>
</dbReference>
<evidence type="ECO:0000256" key="3">
    <source>
        <dbReference type="ARBA" id="ARBA00022448"/>
    </source>
</evidence>
<dbReference type="NCBIfam" id="TIGR01727">
    <property type="entry name" value="oligo_HPY"/>
    <property type="match status" value="1"/>
</dbReference>
<reference evidence="11 12" key="1">
    <citation type="submission" date="2022-07" db="EMBL/GenBank/DDBJ databases">
        <authorList>
            <person name="Li W.-J."/>
            <person name="Deng Q.-Q."/>
        </authorList>
    </citation>
    <scope>NUCLEOTIDE SEQUENCE [LARGE SCALE GENOMIC DNA]</scope>
    <source>
        <strain evidence="11 12">SYSU M60028</strain>
    </source>
</reference>
<keyword evidence="5" id="KW-0997">Cell inner membrane</keyword>
<dbReference type="InterPro" id="IPR050388">
    <property type="entry name" value="ABC_Ni/Peptide_Import"/>
</dbReference>
<dbReference type="Gene3D" id="3.40.50.300">
    <property type="entry name" value="P-loop containing nucleotide triphosphate hydrolases"/>
    <property type="match status" value="1"/>
</dbReference>
<evidence type="ECO:0000256" key="7">
    <source>
        <dbReference type="ARBA" id="ARBA00022840"/>
    </source>
</evidence>
<dbReference type="GO" id="GO:0005524">
    <property type="term" value="F:ATP binding"/>
    <property type="evidence" value="ECO:0007669"/>
    <property type="project" value="UniProtKB-KW"/>
</dbReference>
<dbReference type="PANTHER" id="PTHR43297">
    <property type="entry name" value="OLIGOPEPTIDE TRANSPORT ATP-BINDING PROTEIN APPD"/>
    <property type="match status" value="1"/>
</dbReference>
<accession>A0ABT1LH08</accession>
<keyword evidence="8" id="KW-1278">Translocase</keyword>
<dbReference type="RefSeq" id="WP_254745026.1">
    <property type="nucleotide sequence ID" value="NZ_JANCLU010000020.1"/>
</dbReference>
<dbReference type="CDD" id="cd03257">
    <property type="entry name" value="ABC_NikE_OppD_transporters"/>
    <property type="match status" value="1"/>
</dbReference>
<evidence type="ECO:0000256" key="8">
    <source>
        <dbReference type="ARBA" id="ARBA00022967"/>
    </source>
</evidence>
<dbReference type="SMART" id="SM00382">
    <property type="entry name" value="AAA"/>
    <property type="match status" value="1"/>
</dbReference>
<keyword evidence="7 11" id="KW-0067">ATP-binding</keyword>
<organism evidence="11 12">
    <name type="scientific">Alsobacter ponti</name>
    <dbReference type="NCBI Taxonomy" id="2962936"/>
    <lineage>
        <taxon>Bacteria</taxon>
        <taxon>Pseudomonadati</taxon>
        <taxon>Pseudomonadota</taxon>
        <taxon>Alphaproteobacteria</taxon>
        <taxon>Hyphomicrobiales</taxon>
        <taxon>Alsobacteraceae</taxon>
        <taxon>Alsobacter</taxon>
    </lineage>
</organism>
<feature type="domain" description="ABC transporter" evidence="10">
    <location>
        <begin position="6"/>
        <end position="252"/>
    </location>
</feature>
<protein>
    <submittedName>
        <fullName evidence="11">ABC transporter ATP-binding protein</fullName>
    </submittedName>
</protein>
<comment type="subcellular location">
    <subcellularLocation>
        <location evidence="1">Cell inner membrane</location>
        <topology evidence="1">Peripheral membrane protein</topology>
    </subcellularLocation>
</comment>
<keyword evidence="3" id="KW-0813">Transport</keyword>
<comment type="similarity">
    <text evidence="2">Belongs to the ABC transporter superfamily.</text>
</comment>
<dbReference type="InterPro" id="IPR013563">
    <property type="entry name" value="Oligopep_ABC_C"/>
</dbReference>
<evidence type="ECO:0000256" key="9">
    <source>
        <dbReference type="ARBA" id="ARBA00023136"/>
    </source>
</evidence>
<sequence>MSLLSVRDLAIDYATKGGSLHAVSRGTLEVGAGEVVGLVGESGCGKTTLARALTGVVPRNATFEAGEIVFEGRNLLGRPVSEWRDLLWRKISFVPQSSMNALDPVYRVGAQMDEVLRLRGGMGRAQARERTDELFRMVGLDPRRGTEYPHQFSGGMRQRAAIAMALALQPALVIADEPVTALDVIVQRQVLDTLRDLQARLGVSVLLVTHDISVVAYVCDRVVVMYAGEVVESGTARDVLETPRHPYTMGLTNAFPDLERAGGTLAPIAGGPPDLRHPPRGCRFAERCPFALARCRAETPPLVVAPNGHASACWRSDEAPALSELAKDPSTWTLTSTSAA</sequence>
<dbReference type="InterPro" id="IPR027417">
    <property type="entry name" value="P-loop_NTPase"/>
</dbReference>
<dbReference type="PROSITE" id="PS00211">
    <property type="entry name" value="ABC_TRANSPORTER_1"/>
    <property type="match status" value="1"/>
</dbReference>
<evidence type="ECO:0000313" key="12">
    <source>
        <dbReference type="Proteomes" id="UP001205890"/>
    </source>
</evidence>
<evidence type="ECO:0000256" key="1">
    <source>
        <dbReference type="ARBA" id="ARBA00004417"/>
    </source>
</evidence>
<keyword evidence="12" id="KW-1185">Reference proteome</keyword>
<evidence type="ECO:0000256" key="6">
    <source>
        <dbReference type="ARBA" id="ARBA00022741"/>
    </source>
</evidence>
<evidence type="ECO:0000259" key="10">
    <source>
        <dbReference type="PROSITE" id="PS50893"/>
    </source>
</evidence>
<keyword evidence="6" id="KW-0547">Nucleotide-binding</keyword>
<dbReference type="SUPFAM" id="SSF52540">
    <property type="entry name" value="P-loop containing nucleoside triphosphate hydrolases"/>
    <property type="match status" value="1"/>
</dbReference>
<dbReference type="Pfam" id="PF08352">
    <property type="entry name" value="oligo_HPY"/>
    <property type="match status" value="1"/>
</dbReference>
<dbReference type="InterPro" id="IPR003439">
    <property type="entry name" value="ABC_transporter-like_ATP-bd"/>
</dbReference>
<evidence type="ECO:0000256" key="4">
    <source>
        <dbReference type="ARBA" id="ARBA00022475"/>
    </source>
</evidence>
<dbReference type="PROSITE" id="PS50893">
    <property type="entry name" value="ABC_TRANSPORTER_2"/>
    <property type="match status" value="1"/>
</dbReference>
<keyword evidence="9" id="KW-0472">Membrane</keyword>
<keyword evidence="4" id="KW-1003">Cell membrane</keyword>
<dbReference type="EMBL" id="JANCLU010000020">
    <property type="protein sequence ID" value="MCP8940376.1"/>
    <property type="molecule type" value="Genomic_DNA"/>
</dbReference>
<name>A0ABT1LH08_9HYPH</name>
<dbReference type="InterPro" id="IPR017871">
    <property type="entry name" value="ABC_transporter-like_CS"/>
</dbReference>
<dbReference type="PANTHER" id="PTHR43297:SF14">
    <property type="entry name" value="ATPASE AAA-TYPE CORE DOMAIN-CONTAINING PROTEIN"/>
    <property type="match status" value="1"/>
</dbReference>